<reference evidence="1" key="1">
    <citation type="journal article" date="2015" name="Nature">
        <title>Complex archaea that bridge the gap between prokaryotes and eukaryotes.</title>
        <authorList>
            <person name="Spang A."/>
            <person name="Saw J.H."/>
            <person name="Jorgensen S.L."/>
            <person name="Zaremba-Niedzwiedzka K."/>
            <person name="Martijn J."/>
            <person name="Lind A.E."/>
            <person name="van Eijk R."/>
            <person name="Schleper C."/>
            <person name="Guy L."/>
            <person name="Ettema T.J."/>
        </authorList>
    </citation>
    <scope>NUCLEOTIDE SEQUENCE</scope>
</reference>
<dbReference type="EMBL" id="LAZR01000432">
    <property type="protein sequence ID" value="KKN69111.1"/>
    <property type="molecule type" value="Genomic_DNA"/>
</dbReference>
<gene>
    <name evidence="1" type="ORF">LCGC14_0444000</name>
</gene>
<evidence type="ECO:0000313" key="1">
    <source>
        <dbReference type="EMBL" id="KKN69111.1"/>
    </source>
</evidence>
<sequence>MHPSELEPKITDMMGDCSVEICKTKGLKRVENGGETYPLCLTCTEGYKLGWIDAMDAYTFTGEPNDHKILKEEKEKIFRHLQSTAAAHPNMAWVAGATLTEVIEALVRNHLNSADVIASLQAQIMADREEPALDLKFPEPEQLKRYFERIVLEIDAVALAQNQPEWKDVDAVVILRTLSDLVLQGQDEIDTLTKEREEIMKTVNHEANRLDRQMAPWAVGESIPNIIHKMSETIIGYSRRIVKMEEDAIQLARQVDGGI</sequence>
<comment type="caution">
    <text evidence="1">The sequence shown here is derived from an EMBL/GenBank/DDBJ whole genome shotgun (WGS) entry which is preliminary data.</text>
</comment>
<protein>
    <submittedName>
        <fullName evidence="1">Uncharacterized protein</fullName>
    </submittedName>
</protein>
<organism evidence="1">
    <name type="scientific">marine sediment metagenome</name>
    <dbReference type="NCBI Taxonomy" id="412755"/>
    <lineage>
        <taxon>unclassified sequences</taxon>
        <taxon>metagenomes</taxon>
        <taxon>ecological metagenomes</taxon>
    </lineage>
</organism>
<name>A0A0F9V6E2_9ZZZZ</name>
<accession>A0A0F9V6E2</accession>
<proteinExistence type="predicted"/>
<dbReference type="AlphaFoldDB" id="A0A0F9V6E2"/>